<dbReference type="PANTHER" id="PTHR34068">
    <property type="entry name" value="UPF0145 PROTEIN YBJQ"/>
    <property type="match status" value="1"/>
</dbReference>
<dbReference type="HAMAP" id="MF_00338">
    <property type="entry name" value="UPF0145"/>
    <property type="match status" value="1"/>
</dbReference>
<evidence type="ECO:0000256" key="1">
    <source>
        <dbReference type="ARBA" id="ARBA00010751"/>
    </source>
</evidence>
<evidence type="ECO:0000256" key="2">
    <source>
        <dbReference type="HAMAP-Rule" id="MF_00338"/>
    </source>
</evidence>
<organism evidence="3 4">
    <name type="scientific">Paenibacillus konkukensis</name>
    <dbReference type="NCBI Taxonomy" id="2020716"/>
    <lineage>
        <taxon>Bacteria</taxon>
        <taxon>Bacillati</taxon>
        <taxon>Bacillota</taxon>
        <taxon>Bacilli</taxon>
        <taxon>Bacillales</taxon>
        <taxon>Paenibacillaceae</taxon>
        <taxon>Paenibacillus</taxon>
    </lineage>
</organism>
<dbReference type="Proteomes" id="UP001057134">
    <property type="component" value="Chromosome"/>
</dbReference>
<reference evidence="3" key="1">
    <citation type="submission" date="2018-02" db="EMBL/GenBank/DDBJ databases">
        <authorList>
            <person name="Kim S.-K."/>
            <person name="Jung H.-I."/>
            <person name="Lee S.-W."/>
        </authorList>
    </citation>
    <scope>NUCLEOTIDE SEQUENCE</scope>
    <source>
        <strain evidence="3">SK3146</strain>
    </source>
</reference>
<sequence length="123" mass="13363">MKKRHFPYAKKTLAERGIHMILSTTPTIQGKEIAQYVSIVTGEAIMGANIVRDIFASITDIVGGRSGAYESKLKDARDIAFNEMESQAARMGANAIVGIDIDYEVIREGMLMVAVSGTAVRVD</sequence>
<proteinExistence type="inferred from homology"/>
<dbReference type="PANTHER" id="PTHR34068:SF1">
    <property type="entry name" value="UPF0145 PROTEIN YBJQ"/>
    <property type="match status" value="1"/>
</dbReference>
<protein>
    <recommendedName>
        <fullName evidence="2">UPF0145 protein SK3146_04440</fullName>
    </recommendedName>
</protein>
<dbReference type="SUPFAM" id="SSF117782">
    <property type="entry name" value="YbjQ-like"/>
    <property type="match status" value="1"/>
</dbReference>
<dbReference type="EMBL" id="CP027059">
    <property type="protein sequence ID" value="UQZ85157.1"/>
    <property type="molecule type" value="Genomic_DNA"/>
</dbReference>
<evidence type="ECO:0000313" key="4">
    <source>
        <dbReference type="Proteomes" id="UP001057134"/>
    </source>
</evidence>
<gene>
    <name evidence="3" type="ORF">SK3146_04440</name>
</gene>
<reference evidence="3" key="2">
    <citation type="journal article" date="2021" name="J Anim Sci Technol">
        <title>Complete genome sequence of Paenibacillus konkukensis sp. nov. SK3146 as a potential probiotic strain.</title>
        <authorList>
            <person name="Jung H.I."/>
            <person name="Park S."/>
            <person name="Niu K.M."/>
            <person name="Lee S.W."/>
            <person name="Kothari D."/>
            <person name="Yi K.J."/>
            <person name="Kim S.K."/>
        </authorList>
    </citation>
    <scope>NUCLEOTIDE SEQUENCE</scope>
    <source>
        <strain evidence="3">SK3146</strain>
    </source>
</reference>
<evidence type="ECO:0000313" key="3">
    <source>
        <dbReference type="EMBL" id="UQZ85157.1"/>
    </source>
</evidence>
<name>A0ABY4RT58_9BACL</name>
<dbReference type="Gene3D" id="3.30.110.70">
    <property type="entry name" value="Hypothetical protein apc22750. Chain B"/>
    <property type="match status" value="1"/>
</dbReference>
<dbReference type="InterPro" id="IPR002765">
    <property type="entry name" value="UPF0145_YbjQ-like"/>
</dbReference>
<comment type="similarity">
    <text evidence="1 2">Belongs to the UPF0145 family.</text>
</comment>
<accession>A0ABY4RT58</accession>
<dbReference type="InterPro" id="IPR035439">
    <property type="entry name" value="UPF0145_dom_sf"/>
</dbReference>
<dbReference type="Pfam" id="PF01906">
    <property type="entry name" value="YbjQ_1"/>
    <property type="match status" value="1"/>
</dbReference>
<keyword evidence="4" id="KW-1185">Reference proteome</keyword>